<dbReference type="AlphaFoldDB" id="A0A0E9PWS7"/>
<proteinExistence type="predicted"/>
<reference evidence="2" key="1">
    <citation type="submission" date="2014-11" db="EMBL/GenBank/DDBJ databases">
        <authorList>
            <person name="Amaro Gonzalez C."/>
        </authorList>
    </citation>
    <scope>NUCLEOTIDE SEQUENCE</scope>
</reference>
<protein>
    <submittedName>
        <fullName evidence="2">Uncharacterized protein</fullName>
    </submittedName>
</protein>
<evidence type="ECO:0000256" key="1">
    <source>
        <dbReference type="SAM" id="MobiDB-lite"/>
    </source>
</evidence>
<dbReference type="EMBL" id="GBXM01100027">
    <property type="protein sequence ID" value="JAH08550.1"/>
    <property type="molecule type" value="Transcribed_RNA"/>
</dbReference>
<accession>A0A0E9PWS7</accession>
<feature type="region of interest" description="Disordered" evidence="1">
    <location>
        <begin position="1"/>
        <end position="42"/>
    </location>
</feature>
<name>A0A0E9PWS7_ANGAN</name>
<evidence type="ECO:0000313" key="2">
    <source>
        <dbReference type="EMBL" id="JAH08550.1"/>
    </source>
</evidence>
<sequence>MLVNHSSSTQRDRCTPSLNHRLKHLHPGTGHGNNGGLNQHRL</sequence>
<organism evidence="2">
    <name type="scientific">Anguilla anguilla</name>
    <name type="common">European freshwater eel</name>
    <name type="synonym">Muraena anguilla</name>
    <dbReference type="NCBI Taxonomy" id="7936"/>
    <lineage>
        <taxon>Eukaryota</taxon>
        <taxon>Metazoa</taxon>
        <taxon>Chordata</taxon>
        <taxon>Craniata</taxon>
        <taxon>Vertebrata</taxon>
        <taxon>Euteleostomi</taxon>
        <taxon>Actinopterygii</taxon>
        <taxon>Neopterygii</taxon>
        <taxon>Teleostei</taxon>
        <taxon>Anguilliformes</taxon>
        <taxon>Anguillidae</taxon>
        <taxon>Anguilla</taxon>
    </lineage>
</organism>
<reference evidence="2" key="2">
    <citation type="journal article" date="2015" name="Fish Shellfish Immunol.">
        <title>Early steps in the European eel (Anguilla anguilla)-Vibrio vulnificus interaction in the gills: Role of the RtxA13 toxin.</title>
        <authorList>
            <person name="Callol A."/>
            <person name="Pajuelo D."/>
            <person name="Ebbesson L."/>
            <person name="Teles M."/>
            <person name="MacKenzie S."/>
            <person name="Amaro C."/>
        </authorList>
    </citation>
    <scope>NUCLEOTIDE SEQUENCE</scope>
</reference>